<name>A0A6C2D1W3_9RHOO</name>
<organism evidence="17 18">
    <name type="scientific">Zoogloea oleivorans</name>
    <dbReference type="NCBI Taxonomy" id="1552750"/>
    <lineage>
        <taxon>Bacteria</taxon>
        <taxon>Pseudomonadati</taxon>
        <taxon>Pseudomonadota</taxon>
        <taxon>Betaproteobacteria</taxon>
        <taxon>Rhodocyclales</taxon>
        <taxon>Zoogloeaceae</taxon>
        <taxon>Zoogloea</taxon>
    </lineage>
</organism>
<evidence type="ECO:0000256" key="11">
    <source>
        <dbReference type="ARBA" id="ARBA00022989"/>
    </source>
</evidence>
<evidence type="ECO:0000313" key="18">
    <source>
        <dbReference type="Proteomes" id="UP000389128"/>
    </source>
</evidence>
<comment type="subcellular location">
    <subcellularLocation>
        <location evidence="2">Cell inner membrane</location>
        <topology evidence="2">Multi-pass membrane protein</topology>
    </subcellularLocation>
</comment>
<gene>
    <name evidence="17" type="ORF">ETQ85_08835</name>
</gene>
<keyword evidence="7 14" id="KW-0812">Transmembrane</keyword>
<evidence type="ECO:0000256" key="10">
    <source>
        <dbReference type="ARBA" id="ARBA00022840"/>
    </source>
</evidence>
<evidence type="ECO:0000256" key="3">
    <source>
        <dbReference type="ARBA" id="ARBA00022475"/>
    </source>
</evidence>
<dbReference type="InterPro" id="IPR036097">
    <property type="entry name" value="HisK_dim/P_sf"/>
</dbReference>
<dbReference type="Pfam" id="PF02518">
    <property type="entry name" value="HATPase_c"/>
    <property type="match status" value="1"/>
</dbReference>
<dbReference type="SMART" id="SM00387">
    <property type="entry name" value="HATPase_c"/>
    <property type="match status" value="1"/>
</dbReference>
<dbReference type="SUPFAM" id="SSF47384">
    <property type="entry name" value="Homodimeric domain of signal transducing histidine kinase"/>
    <property type="match status" value="1"/>
</dbReference>
<dbReference type="EMBL" id="SDKK01000007">
    <property type="protein sequence ID" value="TYC59659.1"/>
    <property type="molecule type" value="Genomic_DNA"/>
</dbReference>
<dbReference type="GO" id="GO:0005524">
    <property type="term" value="F:ATP binding"/>
    <property type="evidence" value="ECO:0007669"/>
    <property type="project" value="UniProtKB-KW"/>
</dbReference>
<feature type="domain" description="Histidine kinase" evidence="15">
    <location>
        <begin position="256"/>
        <end position="473"/>
    </location>
</feature>
<dbReference type="Pfam" id="PF21085">
    <property type="entry name" value="CusS"/>
    <property type="match status" value="1"/>
</dbReference>
<dbReference type="SUPFAM" id="SSF158472">
    <property type="entry name" value="HAMP domain-like"/>
    <property type="match status" value="1"/>
</dbReference>
<dbReference type="PRINTS" id="PR00344">
    <property type="entry name" value="BCTRLSENSOR"/>
</dbReference>
<dbReference type="InterPro" id="IPR050428">
    <property type="entry name" value="TCS_sensor_his_kinase"/>
</dbReference>
<dbReference type="CDD" id="cd00082">
    <property type="entry name" value="HisKA"/>
    <property type="match status" value="1"/>
</dbReference>
<dbReference type="FunFam" id="1.10.287.130:FF:000001">
    <property type="entry name" value="Two-component sensor histidine kinase"/>
    <property type="match status" value="1"/>
</dbReference>
<feature type="transmembrane region" description="Helical" evidence="14">
    <location>
        <begin position="175"/>
        <end position="194"/>
    </location>
</feature>
<dbReference type="Gene3D" id="3.30.565.10">
    <property type="entry name" value="Histidine kinase-like ATPase, C-terminal domain"/>
    <property type="match status" value="1"/>
</dbReference>
<dbReference type="CDD" id="cd06225">
    <property type="entry name" value="HAMP"/>
    <property type="match status" value="1"/>
</dbReference>
<dbReference type="Pfam" id="PF00512">
    <property type="entry name" value="HisKA"/>
    <property type="match status" value="1"/>
</dbReference>
<evidence type="ECO:0000259" key="15">
    <source>
        <dbReference type="PROSITE" id="PS50109"/>
    </source>
</evidence>
<dbReference type="AlphaFoldDB" id="A0A6C2D1W3"/>
<keyword evidence="6 14" id="KW-0808">Transferase</keyword>
<comment type="function">
    <text evidence="14">Member of a two-component regulatory system.</text>
</comment>
<evidence type="ECO:0000256" key="14">
    <source>
        <dbReference type="RuleBase" id="RU364088"/>
    </source>
</evidence>
<dbReference type="InterPro" id="IPR036890">
    <property type="entry name" value="HATPase_C_sf"/>
</dbReference>
<keyword evidence="3 14" id="KW-1003">Cell membrane</keyword>
<dbReference type="InterPro" id="IPR003660">
    <property type="entry name" value="HAMP_dom"/>
</dbReference>
<dbReference type="InterPro" id="IPR003594">
    <property type="entry name" value="HATPase_dom"/>
</dbReference>
<dbReference type="PANTHER" id="PTHR45436">
    <property type="entry name" value="SENSOR HISTIDINE KINASE YKOH"/>
    <property type="match status" value="1"/>
</dbReference>
<dbReference type="RefSeq" id="WP_148578681.1">
    <property type="nucleotide sequence ID" value="NZ_SDKK01000007.1"/>
</dbReference>
<dbReference type="NCBIfam" id="TIGR01386">
    <property type="entry name" value="cztS_silS_copS"/>
    <property type="match status" value="1"/>
</dbReference>
<dbReference type="GO" id="GO:0000155">
    <property type="term" value="F:phosphorelay sensor kinase activity"/>
    <property type="evidence" value="ECO:0007669"/>
    <property type="project" value="InterPro"/>
</dbReference>
<comment type="catalytic activity">
    <reaction evidence="1 14">
        <text>ATP + protein L-histidine = ADP + protein N-phospho-L-histidine.</text>
        <dbReference type="EC" id="2.7.13.3"/>
    </reaction>
</comment>
<keyword evidence="13 14" id="KW-0472">Membrane</keyword>
<dbReference type="SUPFAM" id="SSF55874">
    <property type="entry name" value="ATPase domain of HSP90 chaperone/DNA topoisomerase II/histidine kinase"/>
    <property type="match status" value="1"/>
</dbReference>
<keyword evidence="5" id="KW-0597">Phosphoprotein</keyword>
<dbReference type="PROSITE" id="PS50109">
    <property type="entry name" value="HIS_KIN"/>
    <property type="match status" value="1"/>
</dbReference>
<dbReference type="GO" id="GO:0005886">
    <property type="term" value="C:plasma membrane"/>
    <property type="evidence" value="ECO:0007669"/>
    <property type="project" value="UniProtKB-SubCell"/>
</dbReference>
<dbReference type="Pfam" id="PF00672">
    <property type="entry name" value="HAMP"/>
    <property type="match status" value="1"/>
</dbReference>
<dbReference type="SMART" id="SM00388">
    <property type="entry name" value="HisKA"/>
    <property type="match status" value="1"/>
</dbReference>
<dbReference type="Gene3D" id="1.10.287.130">
    <property type="match status" value="1"/>
</dbReference>
<dbReference type="InterPro" id="IPR004358">
    <property type="entry name" value="Sig_transdc_His_kin-like_C"/>
</dbReference>
<evidence type="ECO:0000256" key="4">
    <source>
        <dbReference type="ARBA" id="ARBA00022519"/>
    </source>
</evidence>
<evidence type="ECO:0000256" key="9">
    <source>
        <dbReference type="ARBA" id="ARBA00022777"/>
    </source>
</evidence>
<dbReference type="SMART" id="SM00304">
    <property type="entry name" value="HAMP"/>
    <property type="match status" value="1"/>
</dbReference>
<evidence type="ECO:0000256" key="1">
    <source>
        <dbReference type="ARBA" id="ARBA00000085"/>
    </source>
</evidence>
<evidence type="ECO:0000256" key="7">
    <source>
        <dbReference type="ARBA" id="ARBA00022692"/>
    </source>
</evidence>
<evidence type="ECO:0000259" key="16">
    <source>
        <dbReference type="PROSITE" id="PS50885"/>
    </source>
</evidence>
<keyword evidence="11 14" id="KW-1133">Transmembrane helix</keyword>
<reference evidence="17 18" key="1">
    <citation type="submission" date="2019-01" db="EMBL/GenBank/DDBJ databases">
        <title>Zoogloea oleivorans genome sequencing and assembly.</title>
        <authorList>
            <person name="Tancsics A."/>
            <person name="Farkas M."/>
            <person name="Kriszt B."/>
            <person name="Maroti G."/>
            <person name="Horvath B."/>
        </authorList>
    </citation>
    <scope>NUCLEOTIDE SEQUENCE [LARGE SCALE GENOMIC DNA]</scope>
    <source>
        <strain evidence="17 18">Buc</strain>
    </source>
</reference>
<evidence type="ECO:0000256" key="13">
    <source>
        <dbReference type="ARBA" id="ARBA00023136"/>
    </source>
</evidence>
<keyword evidence="8 14" id="KW-0547">Nucleotide-binding</keyword>
<keyword evidence="12 14" id="KW-0902">Two-component regulatory system</keyword>
<dbReference type="EC" id="2.7.13.3" evidence="14"/>
<evidence type="ECO:0000256" key="8">
    <source>
        <dbReference type="ARBA" id="ARBA00022741"/>
    </source>
</evidence>
<keyword evidence="9 14" id="KW-0418">Kinase</keyword>
<dbReference type="InterPro" id="IPR003661">
    <property type="entry name" value="HisK_dim/P_dom"/>
</dbReference>
<sequence>MRVGGPQGRRKSLTFRLTLLFAAASTVVLLVLGLIVAESVEQHFEEQDMATLGGKLELMRHVLAKVHSTQDLRSLPQKLDDSLVGHHGLVLAVQEANGQTLFATADAPFPQPLLERVRTPDAGRPYVWRIDEHLSFRGIVAEAPIGIPGWPPAVIAVATDISHHNSFMDSFMKTLWLVVVGGTVATGLLGWIAARRGLAPLREMRRQAAEVSAQRLDRRLPVEAVPVELAELADSLNDMLARLEESFRRLSDFSSDLAHELRTPVSNLMTQTQVALSRTRTSGEYREVLESNAEEFERLSRMISDMLFLAKAENGLIVPGHETFDLADEVAALFDFYGALAEDSGVVLRLAGSGLVSGDRLMLRRAMGNLLSNALRYTPKGGEIVVSVRVVETTGRPVTHLCVENTGRPIAPEHLPRLFDRFYRVDASRRHSGDGAGLGLAITRSILRAHGGDIEVRTGEHSNVFEMWIPLITEM</sequence>
<dbReference type="PANTHER" id="PTHR45436:SF15">
    <property type="entry name" value="SENSOR HISTIDINE KINASE CUSS"/>
    <property type="match status" value="1"/>
</dbReference>
<keyword evidence="4 14" id="KW-0997">Cell inner membrane</keyword>
<dbReference type="Proteomes" id="UP000389128">
    <property type="component" value="Unassembled WGS sequence"/>
</dbReference>
<accession>A0A6C2D1W3</accession>
<dbReference type="PROSITE" id="PS50885">
    <property type="entry name" value="HAMP"/>
    <property type="match status" value="1"/>
</dbReference>
<comment type="caution">
    <text evidence="17">The sequence shown here is derived from an EMBL/GenBank/DDBJ whole genome shotgun (WGS) entry which is preliminary data.</text>
</comment>
<feature type="domain" description="HAMP" evidence="16">
    <location>
        <begin position="195"/>
        <end position="248"/>
    </location>
</feature>
<dbReference type="InterPro" id="IPR006290">
    <property type="entry name" value="CztS_silS_copS"/>
</dbReference>
<evidence type="ECO:0000313" key="17">
    <source>
        <dbReference type="EMBL" id="TYC59659.1"/>
    </source>
</evidence>
<dbReference type="OrthoDB" id="9786919at2"/>
<dbReference type="Gene3D" id="6.10.340.10">
    <property type="match status" value="1"/>
</dbReference>
<evidence type="ECO:0000256" key="2">
    <source>
        <dbReference type="ARBA" id="ARBA00004429"/>
    </source>
</evidence>
<evidence type="ECO:0000256" key="5">
    <source>
        <dbReference type="ARBA" id="ARBA00022553"/>
    </source>
</evidence>
<dbReference type="CDD" id="cd00075">
    <property type="entry name" value="HATPase"/>
    <property type="match status" value="1"/>
</dbReference>
<dbReference type="InterPro" id="IPR005467">
    <property type="entry name" value="His_kinase_dom"/>
</dbReference>
<evidence type="ECO:0000256" key="6">
    <source>
        <dbReference type="ARBA" id="ARBA00022679"/>
    </source>
</evidence>
<proteinExistence type="predicted"/>
<keyword evidence="18" id="KW-1185">Reference proteome</keyword>
<keyword evidence="10 14" id="KW-0067">ATP-binding</keyword>
<evidence type="ECO:0000256" key="12">
    <source>
        <dbReference type="ARBA" id="ARBA00023012"/>
    </source>
</evidence>
<protein>
    <recommendedName>
        <fullName evidence="14">Sensor protein</fullName>
        <ecNumber evidence="14">2.7.13.3</ecNumber>
    </recommendedName>
</protein>
<dbReference type="InterPro" id="IPR048590">
    <property type="entry name" value="CusS-like_sensor"/>
</dbReference>